<reference evidence="1 2" key="1">
    <citation type="submission" date="2013-02" db="EMBL/GenBank/DDBJ databases">
        <title>The Genome Sequence of Enterococcus phoeniculicola BAA-412.</title>
        <authorList>
            <consortium name="The Broad Institute Genome Sequencing Platform"/>
            <consortium name="The Broad Institute Genome Sequencing Center for Infectious Disease"/>
            <person name="Earl A.M."/>
            <person name="Gilmore M.S."/>
            <person name="Lebreton F."/>
            <person name="Walker B."/>
            <person name="Young S.K."/>
            <person name="Zeng Q."/>
            <person name="Gargeya S."/>
            <person name="Fitzgerald M."/>
            <person name="Haas B."/>
            <person name="Abouelleil A."/>
            <person name="Alvarado L."/>
            <person name="Arachchi H.M."/>
            <person name="Berlin A.M."/>
            <person name="Chapman S.B."/>
            <person name="Dewar J."/>
            <person name="Goldberg J."/>
            <person name="Griggs A."/>
            <person name="Gujja S."/>
            <person name="Hansen M."/>
            <person name="Howarth C."/>
            <person name="Imamovic A."/>
            <person name="Larimer J."/>
            <person name="McCowan C."/>
            <person name="Murphy C."/>
            <person name="Neiman D."/>
            <person name="Pearson M."/>
            <person name="Priest M."/>
            <person name="Roberts A."/>
            <person name="Saif S."/>
            <person name="Shea T."/>
            <person name="Sisk P."/>
            <person name="Sykes S."/>
            <person name="Wortman J."/>
            <person name="Nusbaum C."/>
            <person name="Birren B."/>
        </authorList>
    </citation>
    <scope>NUCLEOTIDE SEQUENCE [LARGE SCALE GENOMIC DNA]</scope>
    <source>
        <strain evidence="1 2">ATCC BAA-412</strain>
    </source>
</reference>
<comment type="caution">
    <text evidence="1">The sequence shown here is derived from an EMBL/GenBank/DDBJ whole genome shotgun (WGS) entry which is preliminary data.</text>
</comment>
<dbReference type="eggNOG" id="ENOG502ZQSA">
    <property type="taxonomic scope" value="Bacteria"/>
</dbReference>
<dbReference type="PATRIC" id="fig|1158610.3.peg.2200"/>
<gene>
    <name evidence="1" type="ORF">UC3_02224</name>
</gene>
<dbReference type="RefSeq" id="WP_010768868.1">
    <property type="nucleotide sequence ID" value="NZ_ASWE01000001.1"/>
</dbReference>
<protein>
    <submittedName>
        <fullName evidence="1">Uncharacterized protein</fullName>
    </submittedName>
</protein>
<dbReference type="HOGENOM" id="CLU_207080_3_0_9"/>
<proteinExistence type="predicted"/>
<dbReference type="AlphaFoldDB" id="R3W348"/>
<keyword evidence="2" id="KW-1185">Reference proteome</keyword>
<evidence type="ECO:0000313" key="2">
    <source>
        <dbReference type="Proteomes" id="UP000013785"/>
    </source>
</evidence>
<organism evidence="1 2">
    <name type="scientific">Enterococcus phoeniculicola ATCC BAA-412</name>
    <dbReference type="NCBI Taxonomy" id="1158610"/>
    <lineage>
        <taxon>Bacteria</taxon>
        <taxon>Bacillati</taxon>
        <taxon>Bacillota</taxon>
        <taxon>Bacilli</taxon>
        <taxon>Lactobacillales</taxon>
        <taxon>Enterococcaceae</taxon>
        <taxon>Enterococcus</taxon>
    </lineage>
</organism>
<accession>R3W348</accession>
<dbReference type="EMBL" id="AJAT01000017">
    <property type="protein sequence ID" value="EOL41876.1"/>
    <property type="molecule type" value="Genomic_DNA"/>
</dbReference>
<evidence type="ECO:0000313" key="1">
    <source>
        <dbReference type="EMBL" id="EOL41876.1"/>
    </source>
</evidence>
<name>R3W348_9ENTE</name>
<sequence>MTFTQTNIEYRIAFDTVQNKFMAIDAHDEANFAYGITIEDAIKELKKNI</sequence>
<dbReference type="Proteomes" id="UP000013785">
    <property type="component" value="Unassembled WGS sequence"/>
</dbReference>